<keyword evidence="7" id="KW-1185">Reference proteome</keyword>
<dbReference type="InterPro" id="IPR018062">
    <property type="entry name" value="HTH_AraC-typ_CS"/>
</dbReference>
<dbReference type="PROSITE" id="PS00041">
    <property type="entry name" value="HTH_ARAC_FAMILY_1"/>
    <property type="match status" value="1"/>
</dbReference>
<feature type="transmembrane region" description="Helical" evidence="4">
    <location>
        <begin position="623"/>
        <end position="643"/>
    </location>
</feature>
<keyword evidence="4" id="KW-1133">Transmembrane helix</keyword>
<dbReference type="AlphaFoldDB" id="A0A6A7WA32"/>
<dbReference type="Gene3D" id="1.10.10.60">
    <property type="entry name" value="Homeodomain-like"/>
    <property type="match status" value="1"/>
</dbReference>
<evidence type="ECO:0000313" key="6">
    <source>
        <dbReference type="EMBL" id="MQP11354.1"/>
    </source>
</evidence>
<dbReference type="EMBL" id="VZAD01000042">
    <property type="protein sequence ID" value="MQP11354.1"/>
    <property type="molecule type" value="Genomic_DNA"/>
</dbReference>
<evidence type="ECO:0000259" key="5">
    <source>
        <dbReference type="PROSITE" id="PS01124"/>
    </source>
</evidence>
<evidence type="ECO:0000256" key="3">
    <source>
        <dbReference type="ARBA" id="ARBA00023163"/>
    </source>
</evidence>
<dbReference type="SUPFAM" id="SSF63829">
    <property type="entry name" value="Calcium-dependent phosphotriesterase"/>
    <property type="match status" value="1"/>
</dbReference>
<name>A0A6A7WA32_9BACT</name>
<proteinExistence type="predicted"/>
<gene>
    <name evidence="6" type="ORF">F7D20_05105</name>
</gene>
<dbReference type="PANTHER" id="PTHR43280:SF2">
    <property type="entry name" value="HTH-TYPE TRANSCRIPTIONAL REGULATOR EXSA"/>
    <property type="match status" value="1"/>
</dbReference>
<dbReference type="Pfam" id="PF07495">
    <property type="entry name" value="Y_Y_Y"/>
    <property type="match status" value="1"/>
</dbReference>
<dbReference type="InterPro" id="IPR015943">
    <property type="entry name" value="WD40/YVTN_repeat-like_dom_sf"/>
</dbReference>
<evidence type="ECO:0000313" key="7">
    <source>
        <dbReference type="Proteomes" id="UP000384372"/>
    </source>
</evidence>
<dbReference type="InterPro" id="IPR020449">
    <property type="entry name" value="Tscrpt_reg_AraC-type_HTH"/>
</dbReference>
<dbReference type="InterPro" id="IPR011123">
    <property type="entry name" value="Y_Y_Y"/>
</dbReference>
<dbReference type="PANTHER" id="PTHR43280">
    <property type="entry name" value="ARAC-FAMILY TRANSCRIPTIONAL REGULATOR"/>
    <property type="match status" value="1"/>
</dbReference>
<dbReference type="Gene3D" id="2.130.10.10">
    <property type="entry name" value="YVTN repeat-like/Quinoprotein amine dehydrogenase"/>
    <property type="match status" value="2"/>
</dbReference>
<keyword evidence="2" id="KW-0238">DNA-binding</keyword>
<dbReference type="OrthoDB" id="681130at2"/>
<keyword evidence="4" id="KW-0812">Transmembrane</keyword>
<evidence type="ECO:0000256" key="4">
    <source>
        <dbReference type="SAM" id="Phobius"/>
    </source>
</evidence>
<keyword evidence="4" id="KW-0472">Membrane</keyword>
<protein>
    <submittedName>
        <fullName evidence="6">Helix-turn-helix domain-containing protein</fullName>
    </submittedName>
</protein>
<accession>A0A6A7WA32</accession>
<dbReference type="SUPFAM" id="SSF46689">
    <property type="entry name" value="Homeodomain-like"/>
    <property type="match status" value="1"/>
</dbReference>
<dbReference type="Pfam" id="PF12833">
    <property type="entry name" value="HTH_18"/>
    <property type="match status" value="1"/>
</dbReference>
<evidence type="ECO:0000256" key="2">
    <source>
        <dbReference type="ARBA" id="ARBA00023125"/>
    </source>
</evidence>
<organism evidence="6 7">
    <name type="scientific">Segatella copri</name>
    <dbReference type="NCBI Taxonomy" id="165179"/>
    <lineage>
        <taxon>Bacteria</taxon>
        <taxon>Pseudomonadati</taxon>
        <taxon>Bacteroidota</taxon>
        <taxon>Bacteroidia</taxon>
        <taxon>Bacteroidales</taxon>
        <taxon>Prevotellaceae</taxon>
        <taxon>Segatella</taxon>
    </lineage>
</organism>
<dbReference type="GO" id="GO:0003700">
    <property type="term" value="F:DNA-binding transcription factor activity"/>
    <property type="evidence" value="ECO:0007669"/>
    <property type="project" value="InterPro"/>
</dbReference>
<dbReference type="InterPro" id="IPR013783">
    <property type="entry name" value="Ig-like_fold"/>
</dbReference>
<dbReference type="Pfam" id="PF07494">
    <property type="entry name" value="Reg_prop"/>
    <property type="match status" value="3"/>
</dbReference>
<dbReference type="InterPro" id="IPR018060">
    <property type="entry name" value="HTH_AraC"/>
</dbReference>
<keyword evidence="1" id="KW-0805">Transcription regulation</keyword>
<dbReference type="InterPro" id="IPR011110">
    <property type="entry name" value="Reg_prop"/>
</dbReference>
<dbReference type="InterPro" id="IPR009057">
    <property type="entry name" value="Homeodomain-like_sf"/>
</dbReference>
<reference evidence="6 7" key="1">
    <citation type="submission" date="2019-09" db="EMBL/GenBank/DDBJ databases">
        <title>Distinct polysaccharide growth profiles of human intestinal Prevotella copri isolates.</title>
        <authorList>
            <person name="Fehlner-Peach H."/>
            <person name="Magnabosco C."/>
            <person name="Raghavan V."/>
            <person name="Scher J.U."/>
            <person name="Tett A."/>
            <person name="Cox L.M."/>
            <person name="Gottsegen C."/>
            <person name="Watters A."/>
            <person name="Wiltshire- Gordon J.D."/>
            <person name="Segata N."/>
            <person name="Bonneau R."/>
            <person name="Littman D.R."/>
        </authorList>
    </citation>
    <scope>NUCLEOTIDE SEQUENCE [LARGE SCALE GENOMIC DNA]</scope>
    <source>
        <strain evidence="7">iAQ1173</strain>
    </source>
</reference>
<dbReference type="PROSITE" id="PS01124">
    <property type="entry name" value="HTH_ARAC_FAMILY_2"/>
    <property type="match status" value="1"/>
</dbReference>
<dbReference type="PRINTS" id="PR00032">
    <property type="entry name" value="HTHARAC"/>
</dbReference>
<comment type="caution">
    <text evidence="6">The sequence shown here is derived from an EMBL/GenBank/DDBJ whole genome shotgun (WGS) entry which is preliminary data.</text>
</comment>
<dbReference type="Proteomes" id="UP000384372">
    <property type="component" value="Unassembled WGS sequence"/>
</dbReference>
<keyword evidence="3" id="KW-0804">Transcription</keyword>
<dbReference type="Gene3D" id="2.60.40.10">
    <property type="entry name" value="Immunoglobulins"/>
    <property type="match status" value="1"/>
</dbReference>
<feature type="domain" description="HTH araC/xylS-type" evidence="5">
    <location>
        <begin position="695"/>
        <end position="795"/>
    </location>
</feature>
<dbReference type="GO" id="GO:0043565">
    <property type="term" value="F:sequence-specific DNA binding"/>
    <property type="evidence" value="ECO:0007669"/>
    <property type="project" value="InterPro"/>
</dbReference>
<evidence type="ECO:0000256" key="1">
    <source>
        <dbReference type="ARBA" id="ARBA00023015"/>
    </source>
</evidence>
<sequence>METQKNMRIHIFFITLILSLMLVDVNASTSIKHFTESDGLPQSLITCVTQDSKGYIWISSWNGLSRYDGYSFSNFKARQGDNCPLITNRIYFIRETKGGDILCKCPDGYYLFKTNEKKFVALKNKKTDKGDRFRPTPQQTAIISSLPEYKDIETRILYKDRQGGYWIYTHRGLDRLIFGKEKVGPTKFSHHGEEVIRSLFCDKGNRIFIADKNGFVRICTTKGLPIGYLTKNGNISKTRMSFGASVYSMLQDSHGFLWIGTKPNGLLRLRVSKDGSFSVKSFTQKANSNSISCNNVYAIKEDPSGRILVGTFNGGLNIIENPWSDSPKFINRNHGLQFPKEANSIYDMLLTPDSTLLLATNHGIFTAHIDKNVQKIRFLQNKRIPADPLSISNNQAMALLRSNDGTIYVATYGGGLNIIEKESLHTHHLKFSALTTENGMMSDVVLNMCEDAQGMIWLVSEYCLMKYNPKKRSFTNYSESLFTGHFSFSEAKPLYVSESHTIFFGTTQGALTINEKTIRKSNFVPKILFDVPSHIELSPQEKSLRISFAAIDLNKNEHIQYAYMLEGVDTHWMYTTENHINLSNIPAGTFRLKIKSTNGDGIWCDNETFVTIHRTPYFNERPIAWMLYGGLILIACVLSFRLYRYIQRLQNEIKTLKLSAGEKMEYIKVRVADMIDHNAKEPANTDSIESSTFRSKVEKIVLEHLSDADLNVDFIAKEMCTSRSSLYIIMKKELDCTPNNFILDIRLNAARQMLLEKKSLNVSEVAYRCGFSDPKYFSRCFKKAMGVTPSEIRMD</sequence>
<dbReference type="SMART" id="SM00342">
    <property type="entry name" value="HTH_ARAC"/>
    <property type="match status" value="1"/>
</dbReference>